<dbReference type="InterPro" id="IPR002934">
    <property type="entry name" value="Polymerase_NTP_transf_dom"/>
</dbReference>
<feature type="domain" description="Adenylyltransferase AadA C-terminal" evidence="6">
    <location>
        <begin position="146"/>
        <end position="245"/>
    </location>
</feature>
<accession>A0A1B2DX27</accession>
<dbReference type="InterPro" id="IPR025184">
    <property type="entry name" value="AadA_C"/>
</dbReference>
<keyword evidence="4" id="KW-0548">Nucleotidyltransferase</keyword>
<dbReference type="RefSeq" id="WP_077564832.1">
    <property type="nucleotide sequence ID" value="NZ_CP016809.1"/>
</dbReference>
<dbReference type="EMBL" id="CP016809">
    <property type="protein sequence ID" value="ANY72276.1"/>
    <property type="molecule type" value="Genomic_DNA"/>
</dbReference>
<reference evidence="7" key="1">
    <citation type="submission" date="2016-08" db="EMBL/GenBank/DDBJ databases">
        <title>Complete Genome Seqeunce of Paenibacillus sp. nov. IHBB 9852 from high altitute lake of Indian trans-Himalayas.</title>
        <authorList>
            <person name="Kiran S."/>
            <person name="Swarnkar M.K."/>
            <person name="Rana A."/>
            <person name="Tewari R."/>
            <person name="Gulati A."/>
        </authorList>
    </citation>
    <scope>NUCLEOTIDE SEQUENCE [LARGE SCALE GENOMIC DNA]</scope>
    <source>
        <strain evidence="7">IHBB 9852</strain>
    </source>
</reference>
<proteinExistence type="predicted"/>
<feature type="domain" description="Polymerase nucleotidyl transferase" evidence="5">
    <location>
        <begin position="16"/>
        <end position="89"/>
    </location>
</feature>
<evidence type="ECO:0000259" key="6">
    <source>
        <dbReference type="Pfam" id="PF13427"/>
    </source>
</evidence>
<evidence type="ECO:0000313" key="8">
    <source>
        <dbReference type="EMBL" id="OOC60417.1"/>
    </source>
</evidence>
<dbReference type="AlphaFoldDB" id="A0A1B2DX27"/>
<reference evidence="8 9" key="2">
    <citation type="submission" date="2016-12" db="EMBL/GenBank/DDBJ databases">
        <title>Genome sequencing and description of Paenibacillus sp. nov. from high altitude lake in the Indian Trans- Himalayas.</title>
        <authorList>
            <person name="Kiran S."/>
            <person name="Swarnkar M.K."/>
            <person name="Rana A."/>
            <person name="Tewari R."/>
            <person name="Gulati A."/>
        </authorList>
    </citation>
    <scope>NUCLEOTIDE SEQUENCE [LARGE SCALE GENOMIC DNA]</scope>
    <source>
        <strain evidence="8 9">IHBB 9951</strain>
    </source>
</reference>
<dbReference type="EMBL" id="MRVI01000001">
    <property type="protein sequence ID" value="OOC60417.1"/>
    <property type="molecule type" value="Genomic_DNA"/>
</dbReference>
<keyword evidence="4" id="KW-0067">ATP-binding</keyword>
<protein>
    <recommendedName>
        <fullName evidence="4">Spectinomycin 9-adenylyltransferase</fullName>
    </recommendedName>
</protein>
<dbReference type="Proteomes" id="UP000189059">
    <property type="component" value="Unassembled WGS sequence"/>
</dbReference>
<dbReference type="PIRSF" id="PIRSF000819">
    <property type="entry name" value="Streptomycin_3-adenylyltransf"/>
    <property type="match status" value="1"/>
</dbReference>
<dbReference type="GO" id="GO:0046677">
    <property type="term" value="P:response to antibiotic"/>
    <property type="evidence" value="ECO:0007669"/>
    <property type="project" value="UniProtKB-KW"/>
</dbReference>
<dbReference type="Pfam" id="PF01909">
    <property type="entry name" value="NTP_transf_2"/>
    <property type="match status" value="1"/>
</dbReference>
<keyword evidence="4" id="KW-0547">Nucleotide-binding</keyword>
<comment type="catalytic activity">
    <reaction evidence="3 4">
        <text>spectinomycin + ATP = 9-O-adenylylspectinomycin + diphosphate</text>
        <dbReference type="Rhea" id="RHEA:63228"/>
        <dbReference type="ChEBI" id="CHEBI:30616"/>
        <dbReference type="ChEBI" id="CHEBI:33019"/>
        <dbReference type="ChEBI" id="CHEBI:146260"/>
        <dbReference type="ChEBI" id="CHEBI:146261"/>
    </reaction>
</comment>
<keyword evidence="1 4" id="KW-0808">Transferase</keyword>
<dbReference type="GO" id="GO:0070566">
    <property type="term" value="F:adenylyltransferase activity"/>
    <property type="evidence" value="ECO:0007669"/>
    <property type="project" value="InterPro"/>
</dbReference>
<organism evidence="7">
    <name type="scientific">Paenibacillus ihbetae</name>
    <dbReference type="NCBI Taxonomy" id="1870820"/>
    <lineage>
        <taxon>Bacteria</taxon>
        <taxon>Bacillati</taxon>
        <taxon>Bacillota</taxon>
        <taxon>Bacilli</taxon>
        <taxon>Bacillales</taxon>
        <taxon>Paenibacillaceae</taxon>
        <taxon>Paenibacillus</taxon>
    </lineage>
</organism>
<evidence type="ECO:0000256" key="1">
    <source>
        <dbReference type="ARBA" id="ARBA00022679"/>
    </source>
</evidence>
<sequence length="262" mass="29477">MDMTVVLEQAVELFVHELGDNLAGVYLHGSLAMGCFNPAKSDVDLLLVVHQTCSKEQWKRLAKRIIAFQDNLLSGRGLELSAVLASSIRDFVYPPPFEFHYSDFHREKYIADENHFCGGFGDPDLAAHYTVIYHRGRTLYGMPIREMFRPIDRTYVVQALLHDVREAVQEINKSPLYYTLNLCRVLHYLQEGVVSSKQEGGKWGLDILPPEYRPIVKHALHEYAGANDAFVIDNAGLVGFAEYMLGEITLAVEGGSSTGLER</sequence>
<evidence type="ECO:0000259" key="5">
    <source>
        <dbReference type="Pfam" id="PF01909"/>
    </source>
</evidence>
<keyword evidence="2 4" id="KW-0046">Antibiotic resistance</keyword>
<gene>
    <name evidence="8" type="ORF">BBD40_00090</name>
    <name evidence="7" type="ORF">BBD41_06550</name>
</gene>
<dbReference type="CDD" id="cd05403">
    <property type="entry name" value="NT_KNTase_like"/>
    <property type="match status" value="1"/>
</dbReference>
<name>A0A1B2DX27_9BACL</name>
<dbReference type="OrthoDB" id="5643411at2"/>
<dbReference type="Pfam" id="PF13427">
    <property type="entry name" value="AadA_C"/>
    <property type="match status" value="1"/>
</dbReference>
<dbReference type="Gene3D" id="3.30.460.10">
    <property type="entry name" value="Beta Polymerase, domain 2"/>
    <property type="match status" value="1"/>
</dbReference>
<evidence type="ECO:0000256" key="4">
    <source>
        <dbReference type="PIRNR" id="PIRNR000819"/>
    </source>
</evidence>
<evidence type="ECO:0000313" key="9">
    <source>
        <dbReference type="Proteomes" id="UP000189059"/>
    </source>
</evidence>
<dbReference type="GO" id="GO:0005524">
    <property type="term" value="F:ATP binding"/>
    <property type="evidence" value="ECO:0007669"/>
    <property type="project" value="UniProtKB-KW"/>
</dbReference>
<keyword evidence="9" id="KW-1185">Reference proteome</keyword>
<evidence type="ECO:0000256" key="3">
    <source>
        <dbReference type="ARBA" id="ARBA00047831"/>
    </source>
</evidence>
<evidence type="ECO:0000313" key="7">
    <source>
        <dbReference type="EMBL" id="ANY72276.1"/>
    </source>
</evidence>
<dbReference type="KEGG" id="pib:BBD41_06550"/>
<dbReference type="InterPro" id="IPR024172">
    <property type="entry name" value="AadA/Aad9"/>
</dbReference>
<dbReference type="SUPFAM" id="SSF81301">
    <property type="entry name" value="Nucleotidyltransferase"/>
    <property type="match status" value="1"/>
</dbReference>
<evidence type="ECO:0000256" key="2">
    <source>
        <dbReference type="ARBA" id="ARBA00023251"/>
    </source>
</evidence>
<dbReference type="InterPro" id="IPR043519">
    <property type="entry name" value="NT_sf"/>
</dbReference>